<name>G5IYJ9_CROWT</name>
<dbReference type="EMBL" id="AESD01000059">
    <property type="protein sequence ID" value="EHJ14986.1"/>
    <property type="molecule type" value="Genomic_DNA"/>
</dbReference>
<gene>
    <name evidence="1" type="ORF">CWATWH0003_0348</name>
</gene>
<protein>
    <submittedName>
        <fullName evidence="1">Uncharacterized protein</fullName>
    </submittedName>
</protein>
<evidence type="ECO:0000313" key="1">
    <source>
        <dbReference type="EMBL" id="EHJ14986.1"/>
    </source>
</evidence>
<dbReference type="AlphaFoldDB" id="G5IYJ9"/>
<sequence length="47" mass="5399">MRYETQHQRLFLLGCAIARAQPTHKNFALKVISDKGDPLQSPFERGE</sequence>
<reference evidence="1 2" key="1">
    <citation type="journal article" date="2011" name="Front. Microbiol.">
        <title>Two Strains of Crocosphaera watsonii with Highly Conserved Genomes are Distinguished by Strain-Specific Features.</title>
        <authorList>
            <person name="Bench S.R."/>
            <person name="Ilikchyan I.N."/>
            <person name="Tripp H.J."/>
            <person name="Zehr J.P."/>
        </authorList>
    </citation>
    <scope>NUCLEOTIDE SEQUENCE [LARGE SCALE GENOMIC DNA]</scope>
    <source>
        <strain evidence="1 2">WH 0003</strain>
    </source>
</reference>
<proteinExistence type="predicted"/>
<evidence type="ECO:0000313" key="2">
    <source>
        <dbReference type="Proteomes" id="UP000003477"/>
    </source>
</evidence>
<accession>G5IYJ9</accession>
<dbReference type="PATRIC" id="fig|423471.3.peg.318"/>
<dbReference type="Proteomes" id="UP000003477">
    <property type="component" value="Unassembled WGS sequence"/>
</dbReference>
<comment type="caution">
    <text evidence="1">The sequence shown here is derived from an EMBL/GenBank/DDBJ whole genome shotgun (WGS) entry which is preliminary data.</text>
</comment>
<organism evidence="1 2">
    <name type="scientific">Crocosphaera watsonii WH 0003</name>
    <dbReference type="NCBI Taxonomy" id="423471"/>
    <lineage>
        <taxon>Bacteria</taxon>
        <taxon>Bacillati</taxon>
        <taxon>Cyanobacteriota</taxon>
        <taxon>Cyanophyceae</taxon>
        <taxon>Oscillatoriophycideae</taxon>
        <taxon>Chroococcales</taxon>
        <taxon>Aphanothecaceae</taxon>
        <taxon>Crocosphaera</taxon>
    </lineage>
</organism>